<proteinExistence type="predicted"/>
<name>A0AA36B785_OCTVU</name>
<dbReference type="AlphaFoldDB" id="A0AA36B785"/>
<sequence>MINTLEKSSRYIPDFKKRISGTFFKLKFLNFLNSNWRRKRLVQWTIKPKHQNMRCDRPQIRNKLCLCDGKPW</sequence>
<dbReference type="EMBL" id="OX597823">
    <property type="protein sequence ID" value="CAI9729196.1"/>
    <property type="molecule type" value="Genomic_DNA"/>
</dbReference>
<evidence type="ECO:0000313" key="1">
    <source>
        <dbReference type="EMBL" id="CAI9729196.1"/>
    </source>
</evidence>
<accession>A0AA36B785</accession>
<keyword evidence="2" id="KW-1185">Reference proteome</keyword>
<dbReference type="Proteomes" id="UP001162480">
    <property type="component" value="Chromosome 10"/>
</dbReference>
<organism evidence="1 2">
    <name type="scientific">Octopus vulgaris</name>
    <name type="common">Common octopus</name>
    <dbReference type="NCBI Taxonomy" id="6645"/>
    <lineage>
        <taxon>Eukaryota</taxon>
        <taxon>Metazoa</taxon>
        <taxon>Spiralia</taxon>
        <taxon>Lophotrochozoa</taxon>
        <taxon>Mollusca</taxon>
        <taxon>Cephalopoda</taxon>
        <taxon>Coleoidea</taxon>
        <taxon>Octopodiformes</taxon>
        <taxon>Octopoda</taxon>
        <taxon>Incirrata</taxon>
        <taxon>Octopodidae</taxon>
        <taxon>Octopus</taxon>
    </lineage>
</organism>
<evidence type="ECO:0000313" key="2">
    <source>
        <dbReference type="Proteomes" id="UP001162480"/>
    </source>
</evidence>
<gene>
    <name evidence="1" type="ORF">OCTVUL_1B027444</name>
</gene>
<protein>
    <submittedName>
        <fullName evidence="1">Uncharacterized protein</fullName>
    </submittedName>
</protein>
<reference evidence="1" key="1">
    <citation type="submission" date="2023-08" db="EMBL/GenBank/DDBJ databases">
        <authorList>
            <person name="Alioto T."/>
            <person name="Alioto T."/>
            <person name="Gomez Garrido J."/>
        </authorList>
    </citation>
    <scope>NUCLEOTIDE SEQUENCE</scope>
</reference>